<protein>
    <recommendedName>
        <fullName evidence="2">BTB domain-containing protein</fullName>
    </recommendedName>
</protein>
<feature type="compositionally biased region" description="Polar residues" evidence="1">
    <location>
        <begin position="175"/>
        <end position="193"/>
    </location>
</feature>
<feature type="compositionally biased region" description="Polar residues" evidence="1">
    <location>
        <begin position="1"/>
        <end position="12"/>
    </location>
</feature>
<dbReference type="SUPFAM" id="SSF54695">
    <property type="entry name" value="POZ domain"/>
    <property type="match status" value="1"/>
</dbReference>
<keyword evidence="4" id="KW-1185">Reference proteome</keyword>
<proteinExistence type="predicted"/>
<evidence type="ECO:0000256" key="1">
    <source>
        <dbReference type="SAM" id="MobiDB-lite"/>
    </source>
</evidence>
<evidence type="ECO:0000313" key="3">
    <source>
        <dbReference type="EMBL" id="KAL3318628.1"/>
    </source>
</evidence>
<gene>
    <name evidence="3" type="ORF">Ciccas_002718</name>
</gene>
<evidence type="ECO:0000313" key="4">
    <source>
        <dbReference type="Proteomes" id="UP001626550"/>
    </source>
</evidence>
<evidence type="ECO:0000259" key="2">
    <source>
        <dbReference type="Pfam" id="PF00651"/>
    </source>
</evidence>
<organism evidence="3 4">
    <name type="scientific">Cichlidogyrus casuarinus</name>
    <dbReference type="NCBI Taxonomy" id="1844966"/>
    <lineage>
        <taxon>Eukaryota</taxon>
        <taxon>Metazoa</taxon>
        <taxon>Spiralia</taxon>
        <taxon>Lophotrochozoa</taxon>
        <taxon>Platyhelminthes</taxon>
        <taxon>Monogenea</taxon>
        <taxon>Monopisthocotylea</taxon>
        <taxon>Dactylogyridea</taxon>
        <taxon>Ancyrocephalidae</taxon>
        <taxon>Cichlidogyrus</taxon>
    </lineage>
</organism>
<dbReference type="AlphaFoldDB" id="A0ABD2QGV3"/>
<dbReference type="EMBL" id="JBJKFK010000222">
    <property type="protein sequence ID" value="KAL3318628.1"/>
    <property type="molecule type" value="Genomic_DNA"/>
</dbReference>
<feature type="domain" description="BTB" evidence="2">
    <location>
        <begin position="559"/>
        <end position="612"/>
    </location>
</feature>
<dbReference type="Gene3D" id="3.30.710.10">
    <property type="entry name" value="Potassium Channel Kv1.1, Chain A"/>
    <property type="match status" value="1"/>
</dbReference>
<feature type="region of interest" description="Disordered" evidence="1">
    <location>
        <begin position="1"/>
        <end position="318"/>
    </location>
</feature>
<name>A0ABD2QGV3_9PLAT</name>
<comment type="caution">
    <text evidence="3">The sequence shown here is derived from an EMBL/GenBank/DDBJ whole genome shotgun (WGS) entry which is preliminary data.</text>
</comment>
<dbReference type="InterPro" id="IPR011333">
    <property type="entry name" value="SKP1/BTB/POZ_sf"/>
</dbReference>
<sequence length="629" mass="71756">MQSWVKNLLLSTHSDENPNLAPVEENVKSSETTPESKQDLELFPSISSLDISPNPYSKKLDTEHTGYPKSNVESSPPYETDSENKSANLYERKDSKSGESKAEYKGNIEPRTEIPKPKVLHGSNVVSYSSYKTDSESKSADRQNQKDSKSEESKTEYMSNLDISPNPKSEKFDTEQNGSPKSNVESSSVYETSPQEKHGPSSREEKVSADTQKRKDSISEKSKTVSKDRTEIPKPKEVLGSNVVSFSPDKTDSESKLDLEKESVNHQNQKDSKSGESKTEYKDNMKPHTEIPKPEELRSKVESTYKTASEGKQAQERLRGIAKKQYADSKAYKDWKSEYKDKTEPRDFTRISKKYKESDDSDFKGLNRYKNTPFSTDLTWPFIDKFKHITQPTVTYKRPSENQIQVTKRIVQGKAKKNVHSEMTVYTGASKVIKYEPLQARNIKPLKLEKAQETTSNLFQVPTVTKTGEKNEIEMRCKIALQKLAERLKSKSVNEYQGSVIMMTENAALKIKAKQRPLSTPRDSQHCRHFTPIYKQQKHPNHDCLCSCGRNDLLTIDINKLEISRHAFCNLIKFAYRSNLTFCNVEDALETYKAADRFEMKPLMTHCIKYLKMNCPQSRNSASTSEQAQ</sequence>
<feature type="compositionally biased region" description="Basic and acidic residues" evidence="1">
    <location>
        <begin position="194"/>
        <end position="237"/>
    </location>
</feature>
<feature type="compositionally biased region" description="Basic and acidic residues" evidence="1">
    <location>
        <begin position="249"/>
        <end position="303"/>
    </location>
</feature>
<accession>A0ABD2QGV3</accession>
<reference evidence="3 4" key="1">
    <citation type="submission" date="2024-11" db="EMBL/GenBank/DDBJ databases">
        <title>Adaptive evolution of stress response genes in parasites aligns with host niche diversity.</title>
        <authorList>
            <person name="Hahn C."/>
            <person name="Resl P."/>
        </authorList>
    </citation>
    <scope>NUCLEOTIDE SEQUENCE [LARGE SCALE GENOMIC DNA]</scope>
    <source>
        <strain evidence="3">EGGRZ-B1_66</strain>
        <tissue evidence="3">Body</tissue>
    </source>
</reference>
<dbReference type="InterPro" id="IPR000210">
    <property type="entry name" value="BTB/POZ_dom"/>
</dbReference>
<feature type="compositionally biased region" description="Basic and acidic residues" evidence="1">
    <location>
        <begin position="90"/>
        <end position="116"/>
    </location>
</feature>
<dbReference type="Pfam" id="PF00651">
    <property type="entry name" value="BTB"/>
    <property type="match status" value="1"/>
</dbReference>
<feature type="compositionally biased region" description="Basic and acidic residues" evidence="1">
    <location>
        <begin position="133"/>
        <end position="155"/>
    </location>
</feature>
<dbReference type="Proteomes" id="UP001626550">
    <property type="component" value="Unassembled WGS sequence"/>
</dbReference>
<feature type="compositionally biased region" description="Polar residues" evidence="1">
    <location>
        <begin position="156"/>
        <end position="167"/>
    </location>
</feature>
<feature type="compositionally biased region" description="Polar residues" evidence="1">
    <location>
        <begin position="45"/>
        <end position="55"/>
    </location>
</feature>